<dbReference type="GO" id="GO:0003676">
    <property type="term" value="F:nucleic acid binding"/>
    <property type="evidence" value="ECO:0007669"/>
    <property type="project" value="InterPro"/>
</dbReference>
<feature type="domain" description="tRNA-splicing endonuclease subunit Sen15" evidence="3">
    <location>
        <begin position="29"/>
        <end position="118"/>
    </location>
</feature>
<evidence type="ECO:0000256" key="1">
    <source>
        <dbReference type="ARBA" id="ARBA00006091"/>
    </source>
</evidence>
<evidence type="ECO:0000313" key="5">
    <source>
        <dbReference type="Proteomes" id="UP001430953"/>
    </source>
</evidence>
<evidence type="ECO:0000259" key="3">
    <source>
        <dbReference type="Pfam" id="PF09631"/>
    </source>
</evidence>
<dbReference type="PANTHER" id="PTHR28582">
    <property type="entry name" value="TRNA-SPLICING ENDONUCLEASE SUBUNIT SEN15"/>
    <property type="match status" value="1"/>
</dbReference>
<dbReference type="InterPro" id="IPR018593">
    <property type="entry name" value="tRNA-endonuc_su_Sen15"/>
</dbReference>
<keyword evidence="5" id="KW-1185">Reference proteome</keyword>
<keyword evidence="2" id="KW-0819">tRNA processing</keyword>
<evidence type="ECO:0000256" key="2">
    <source>
        <dbReference type="ARBA" id="ARBA00022694"/>
    </source>
</evidence>
<dbReference type="GO" id="GO:0005634">
    <property type="term" value="C:nucleus"/>
    <property type="evidence" value="ECO:0007669"/>
    <property type="project" value="UniProtKB-ARBA"/>
</dbReference>
<dbReference type="SUPFAM" id="SSF53032">
    <property type="entry name" value="tRNA-intron endonuclease catalytic domain-like"/>
    <property type="match status" value="1"/>
</dbReference>
<dbReference type="EMBL" id="JADYXP020000019">
    <property type="protein sequence ID" value="KAL0105450.1"/>
    <property type="molecule type" value="Genomic_DNA"/>
</dbReference>
<dbReference type="InterPro" id="IPR011856">
    <property type="entry name" value="tRNA_endonuc-like_dom_sf"/>
</dbReference>
<dbReference type="Gene3D" id="3.40.1350.10">
    <property type="match status" value="1"/>
</dbReference>
<comment type="caution">
    <text evidence="4">The sequence shown here is derived from an EMBL/GenBank/DDBJ whole genome shotgun (WGS) entry which is preliminary data.</text>
</comment>
<dbReference type="AlphaFoldDB" id="A0AAW2ETW5"/>
<sequence length="162" mass="19125">MYDICHPSYYHLCKLGCNDPIKTCTAFYVYIELCEVKRFADVKYKYNEELDVIYFEVKKREHSQPEIYVPWSTKYNLFLENIEKMQQLLQNDRLTFVFKSEDSSSVFYTVNAGLSKPAAPEVSKLQKEKTEKKLNLESEVRRNIPNIYELARACYAVSKTDN</sequence>
<evidence type="ECO:0000313" key="4">
    <source>
        <dbReference type="EMBL" id="KAL0105450.1"/>
    </source>
</evidence>
<protein>
    <recommendedName>
        <fullName evidence="3">tRNA-splicing endonuclease subunit Sen15 domain-containing protein</fullName>
    </recommendedName>
</protein>
<dbReference type="Pfam" id="PF09631">
    <property type="entry name" value="Sen15"/>
    <property type="match status" value="1"/>
</dbReference>
<accession>A0AAW2ETW5</accession>
<dbReference type="InterPro" id="IPR036167">
    <property type="entry name" value="tRNA_intron_Endo_cat-like_sf"/>
</dbReference>
<organism evidence="4 5">
    <name type="scientific">Cardiocondyla obscurior</name>
    <dbReference type="NCBI Taxonomy" id="286306"/>
    <lineage>
        <taxon>Eukaryota</taxon>
        <taxon>Metazoa</taxon>
        <taxon>Ecdysozoa</taxon>
        <taxon>Arthropoda</taxon>
        <taxon>Hexapoda</taxon>
        <taxon>Insecta</taxon>
        <taxon>Pterygota</taxon>
        <taxon>Neoptera</taxon>
        <taxon>Endopterygota</taxon>
        <taxon>Hymenoptera</taxon>
        <taxon>Apocrita</taxon>
        <taxon>Aculeata</taxon>
        <taxon>Formicoidea</taxon>
        <taxon>Formicidae</taxon>
        <taxon>Myrmicinae</taxon>
        <taxon>Cardiocondyla</taxon>
    </lineage>
</organism>
<dbReference type="Proteomes" id="UP001430953">
    <property type="component" value="Unassembled WGS sequence"/>
</dbReference>
<dbReference type="PANTHER" id="PTHR28582:SF1">
    <property type="entry name" value="TRNA-SPLICING ENDONUCLEASE SUBUNIT SEN15"/>
    <property type="match status" value="1"/>
</dbReference>
<dbReference type="GO" id="GO:0006388">
    <property type="term" value="P:tRNA splicing, via endonucleolytic cleavage and ligation"/>
    <property type="evidence" value="ECO:0007669"/>
    <property type="project" value="InterPro"/>
</dbReference>
<reference evidence="4 5" key="1">
    <citation type="submission" date="2023-03" db="EMBL/GenBank/DDBJ databases">
        <title>High recombination rates correlate with genetic variation in Cardiocondyla obscurior ants.</title>
        <authorList>
            <person name="Errbii M."/>
        </authorList>
    </citation>
    <scope>NUCLEOTIDE SEQUENCE [LARGE SCALE GENOMIC DNA]</scope>
    <source>
        <strain evidence="4">Alpha-2009</strain>
        <tissue evidence="4">Whole body</tissue>
    </source>
</reference>
<gene>
    <name evidence="4" type="ORF">PUN28_016842</name>
</gene>
<proteinExistence type="inferred from homology"/>
<name>A0AAW2ETW5_9HYME</name>
<comment type="similarity">
    <text evidence="1">Belongs to the SEN15 family.</text>
</comment>